<evidence type="ECO:0000313" key="1">
    <source>
        <dbReference type="EMBL" id="KAI8021675.1"/>
    </source>
</evidence>
<reference evidence="1 2" key="1">
    <citation type="journal article" date="2022" name="Plant J.">
        <title>Chromosome-level genome of Camellia lanceoleosa provides a valuable resource for understanding genome evolution and self-incompatibility.</title>
        <authorList>
            <person name="Gong W."/>
            <person name="Xiao S."/>
            <person name="Wang L."/>
            <person name="Liao Z."/>
            <person name="Chang Y."/>
            <person name="Mo W."/>
            <person name="Hu G."/>
            <person name="Li W."/>
            <person name="Zhao G."/>
            <person name="Zhu H."/>
            <person name="Hu X."/>
            <person name="Ji K."/>
            <person name="Xiang X."/>
            <person name="Song Q."/>
            <person name="Yuan D."/>
            <person name="Jin S."/>
            <person name="Zhang L."/>
        </authorList>
    </citation>
    <scope>NUCLEOTIDE SEQUENCE [LARGE SCALE GENOMIC DNA]</scope>
    <source>
        <strain evidence="1">SQ_2022a</strain>
    </source>
</reference>
<organism evidence="1 2">
    <name type="scientific">Camellia lanceoleosa</name>
    <dbReference type="NCBI Taxonomy" id="1840588"/>
    <lineage>
        <taxon>Eukaryota</taxon>
        <taxon>Viridiplantae</taxon>
        <taxon>Streptophyta</taxon>
        <taxon>Embryophyta</taxon>
        <taxon>Tracheophyta</taxon>
        <taxon>Spermatophyta</taxon>
        <taxon>Magnoliopsida</taxon>
        <taxon>eudicotyledons</taxon>
        <taxon>Gunneridae</taxon>
        <taxon>Pentapetalae</taxon>
        <taxon>asterids</taxon>
        <taxon>Ericales</taxon>
        <taxon>Theaceae</taxon>
        <taxon>Camellia</taxon>
    </lineage>
</organism>
<comment type="caution">
    <text evidence="1">The sequence shown here is derived from an EMBL/GenBank/DDBJ whole genome shotgun (WGS) entry which is preliminary data.</text>
</comment>
<protein>
    <submittedName>
        <fullName evidence="1">Uncharacterized protein</fullName>
    </submittedName>
</protein>
<sequence>MLLVVGSMEGISLQVDMANIDDCSTCPSELGMRRQSRLNRERIYRKQQTDFQYSLSRTPLFSFTRFQSCCYNCKRVDLY</sequence>
<accession>A0ACC0IA10</accession>
<dbReference type="Proteomes" id="UP001060215">
    <property type="component" value="Chromosome 6"/>
</dbReference>
<name>A0ACC0IA10_9ERIC</name>
<proteinExistence type="predicted"/>
<gene>
    <name evidence="1" type="ORF">LOK49_LG03G01827</name>
</gene>
<evidence type="ECO:0000313" key="2">
    <source>
        <dbReference type="Proteomes" id="UP001060215"/>
    </source>
</evidence>
<dbReference type="EMBL" id="CM045763">
    <property type="protein sequence ID" value="KAI8021675.1"/>
    <property type="molecule type" value="Genomic_DNA"/>
</dbReference>
<keyword evidence="2" id="KW-1185">Reference proteome</keyword>